<proteinExistence type="predicted"/>
<dbReference type="AlphaFoldDB" id="A3DIT8"/>
<reference evidence="1 2" key="2">
    <citation type="journal article" date="2013" name="Biotechnol. Biofuels">
        <title>Global transcriptome analysis of Clostridium thermocellum ATCC 27405 during growth on dilute acid pretreated Populus and switchgrass.</title>
        <authorList>
            <person name="Wilson C.M."/>
            <person name="Rodriguez M.Jr."/>
            <person name="Johnson C.M."/>
            <person name="Martin S.L."/>
            <person name="Chu T.M."/>
            <person name="Wolfinger R.D."/>
            <person name="Hauser L.J."/>
            <person name="Land M.L."/>
            <person name="Klingeman D.M."/>
            <person name="Syed M.H."/>
            <person name="Ragauskas A.J."/>
            <person name="Tschaplinski T.J."/>
            <person name="Mielenz J.R."/>
            <person name="Brown S.D."/>
        </authorList>
    </citation>
    <scope>NUCLEOTIDE SEQUENCE [LARGE SCALE GENOMIC DNA]</scope>
    <source>
        <strain evidence="2">ATCC 27405 / DSM 1237 / JCM 9322 / NBRC 103400 / NCIMB 10682 / NRRL B-4536 / VPI 7372</strain>
    </source>
</reference>
<dbReference type="Proteomes" id="UP000002145">
    <property type="component" value="Chromosome"/>
</dbReference>
<gene>
    <name evidence="1" type="ordered locus">Cthe_2668</name>
</gene>
<evidence type="ECO:0000313" key="2">
    <source>
        <dbReference type="Proteomes" id="UP000002145"/>
    </source>
</evidence>
<protein>
    <submittedName>
        <fullName evidence="1">Uncharacterized protein</fullName>
    </submittedName>
</protein>
<dbReference type="eggNOG" id="COG1305">
    <property type="taxonomic scope" value="Bacteria"/>
</dbReference>
<reference evidence="2" key="1">
    <citation type="submission" date="2007-02" db="EMBL/GenBank/DDBJ databases">
        <title>Complete sequence of Clostridium thermocellum ATCC 27405.</title>
        <authorList>
            <consortium name="US DOE Joint Genome Institute"/>
            <person name="Copeland A."/>
            <person name="Lucas S."/>
            <person name="Lapidus A."/>
            <person name="Barry K."/>
            <person name="Detter J.C."/>
            <person name="Glavina del Rio T."/>
            <person name="Hammon N."/>
            <person name="Israni S."/>
            <person name="Dalin E."/>
            <person name="Tice H."/>
            <person name="Pitluck S."/>
            <person name="Chertkov O."/>
            <person name="Brettin T."/>
            <person name="Bruce D."/>
            <person name="Han C."/>
            <person name="Tapia R."/>
            <person name="Gilna P."/>
            <person name="Schmutz J."/>
            <person name="Larimer F."/>
            <person name="Land M."/>
            <person name="Hauser L."/>
            <person name="Kyrpides N."/>
            <person name="Mikhailova N."/>
            <person name="Wu J.H.D."/>
            <person name="Newcomb M."/>
            <person name="Richardson P."/>
        </authorList>
    </citation>
    <scope>NUCLEOTIDE SEQUENCE [LARGE SCALE GENOMIC DNA]</scope>
    <source>
        <strain evidence="2">ATCC 27405 / DSM 1237 / JCM 9322 / NBRC 103400 / NCIMB 10682 / NRRL B-4536 / VPI 7372</strain>
    </source>
</reference>
<accession>A3DIT8</accession>
<name>A3DIT8_ACET2</name>
<keyword evidence="2" id="KW-1185">Reference proteome</keyword>
<sequence length="123" mass="14106">MDEEIEEYINQKGLEEIRREELLGGKRIIPQKLDMLPLSLPYKVETVIEKTSVIPSELRESIVFSIGSNYAGNNDLKYEVYTSEIYGKRITLSWSPASSEDEKIINKYGGIFKTPAYLVQMKP</sequence>
<dbReference type="STRING" id="203119.Cthe_2668"/>
<evidence type="ECO:0000313" key="1">
    <source>
        <dbReference type="EMBL" id="ABN53867.1"/>
    </source>
</evidence>
<dbReference type="EMBL" id="CP000568">
    <property type="protein sequence ID" value="ABN53867.1"/>
    <property type="molecule type" value="Genomic_DNA"/>
</dbReference>
<organism evidence="1 2">
    <name type="scientific">Acetivibrio thermocellus (strain ATCC 27405 / DSM 1237 / JCM 9322 / NBRC 103400 / NCIMB 10682 / NRRL B-4536 / VPI 7372)</name>
    <name type="common">Clostridium thermocellum</name>
    <dbReference type="NCBI Taxonomy" id="203119"/>
    <lineage>
        <taxon>Bacteria</taxon>
        <taxon>Bacillati</taxon>
        <taxon>Bacillota</taxon>
        <taxon>Clostridia</taxon>
        <taxon>Eubacteriales</taxon>
        <taxon>Oscillospiraceae</taxon>
        <taxon>Acetivibrio</taxon>
    </lineage>
</organism>
<dbReference type="KEGG" id="cth:Cthe_2668"/>
<dbReference type="HOGENOM" id="CLU_2011341_0_0_9"/>